<reference evidence="9" key="1">
    <citation type="submission" date="2024-04" db="EMBL/GenBank/DDBJ databases">
        <authorList>
            <person name="Manzano-Marin A."/>
            <person name="Manzano-Marin A."/>
            <person name="Alejandro Manzano Marin A."/>
        </authorList>
    </citation>
    <scope>NUCLEOTIDE SEQUENCE [LARGE SCALE GENOMIC DNA]</scope>
    <source>
        <strain evidence="9">TABTEA</strain>
    </source>
</reference>
<evidence type="ECO:0000256" key="4">
    <source>
        <dbReference type="ARBA" id="ARBA00022475"/>
    </source>
</evidence>
<dbReference type="Pfam" id="PF01594">
    <property type="entry name" value="AI-2E_transport"/>
    <property type="match status" value="1"/>
</dbReference>
<sequence length="353" mass="40779">MFELLKKLYYKNFSNPHIIVLFISLIIFFIIIFFFNEILTPLLISIMLAFLLELPIQLFERLGFSRIFSISVILILFIGISAIAILIIVPTVWQQWVKFIKDLPNMINYSSEFIQNLLKKYPILVNIGIIDIIINNFCNRLSLIANSVFTASVSSLISIFYLCVYLVLVPLMTFFLLKDKEYIKNRCLKLLSKNRFLLKKVLIKMNQYIINYLRGRFIEIVFVGLLTYICFAYFKLSYAVLLSVFVSISVLFPYIGTIISIIPVVIVALFQYGITNEFWLLMIIYLIIQIIDSNIIIPLLFSNAVDLHPLIIILSIIIFGSLFGFCGVFFAIPLAALIKVVINVLYSEKLTEF</sequence>
<dbReference type="InterPro" id="IPR002549">
    <property type="entry name" value="AI-2E-like"/>
</dbReference>
<dbReference type="Proteomes" id="UP001497533">
    <property type="component" value="Chromosome"/>
</dbReference>
<feature type="transmembrane region" description="Helical" evidence="8">
    <location>
        <begin position="278"/>
        <end position="301"/>
    </location>
</feature>
<protein>
    <submittedName>
        <fullName evidence="9">Permease PerM</fullName>
    </submittedName>
</protein>
<feature type="transmembrane region" description="Helical" evidence="8">
    <location>
        <begin position="217"/>
        <end position="234"/>
    </location>
</feature>
<dbReference type="RefSeq" id="WP_341765202.1">
    <property type="nucleotide sequence ID" value="NZ_OZ034688.1"/>
</dbReference>
<evidence type="ECO:0000256" key="3">
    <source>
        <dbReference type="ARBA" id="ARBA00022448"/>
    </source>
</evidence>
<organism evidence="9 10">
    <name type="scientific">Candidatus Providencia siddallii</name>
    <dbReference type="NCBI Taxonomy" id="1715285"/>
    <lineage>
        <taxon>Bacteria</taxon>
        <taxon>Pseudomonadati</taxon>
        <taxon>Pseudomonadota</taxon>
        <taxon>Gammaproteobacteria</taxon>
        <taxon>Enterobacterales</taxon>
        <taxon>Morganellaceae</taxon>
        <taxon>Providencia</taxon>
    </lineage>
</organism>
<keyword evidence="7 8" id="KW-0472">Membrane</keyword>
<proteinExistence type="inferred from homology"/>
<feature type="transmembrane region" description="Helical" evidence="8">
    <location>
        <begin position="307"/>
        <end position="332"/>
    </location>
</feature>
<accession>A0ABM9NNV3</accession>
<name>A0ABM9NNV3_9GAMM</name>
<keyword evidence="3" id="KW-0813">Transport</keyword>
<evidence type="ECO:0000256" key="1">
    <source>
        <dbReference type="ARBA" id="ARBA00004651"/>
    </source>
</evidence>
<evidence type="ECO:0000256" key="8">
    <source>
        <dbReference type="SAM" id="Phobius"/>
    </source>
</evidence>
<feature type="transmembrane region" description="Helical" evidence="8">
    <location>
        <begin position="240"/>
        <end position="266"/>
    </location>
</feature>
<keyword evidence="10" id="KW-1185">Reference proteome</keyword>
<dbReference type="EMBL" id="OZ034688">
    <property type="protein sequence ID" value="CAL1329151.1"/>
    <property type="molecule type" value="Genomic_DNA"/>
</dbReference>
<gene>
    <name evidence="9" type="primary">perM</name>
    <name evidence="9" type="ORF">PRHACTZTBTEA_226</name>
</gene>
<evidence type="ECO:0000256" key="6">
    <source>
        <dbReference type="ARBA" id="ARBA00022989"/>
    </source>
</evidence>
<keyword evidence="5 8" id="KW-0812">Transmembrane</keyword>
<feature type="transmembrane region" description="Helical" evidence="8">
    <location>
        <begin position="68"/>
        <end position="93"/>
    </location>
</feature>
<feature type="transmembrane region" description="Helical" evidence="8">
    <location>
        <begin position="38"/>
        <end position="56"/>
    </location>
</feature>
<keyword evidence="4" id="KW-1003">Cell membrane</keyword>
<feature type="transmembrane region" description="Helical" evidence="8">
    <location>
        <begin position="12"/>
        <end position="32"/>
    </location>
</feature>
<feature type="transmembrane region" description="Helical" evidence="8">
    <location>
        <begin position="156"/>
        <end position="177"/>
    </location>
</feature>
<evidence type="ECO:0000256" key="2">
    <source>
        <dbReference type="ARBA" id="ARBA00009773"/>
    </source>
</evidence>
<comment type="similarity">
    <text evidence="2">Belongs to the autoinducer-2 exporter (AI-2E) (TC 2.A.86) family.</text>
</comment>
<evidence type="ECO:0000256" key="5">
    <source>
        <dbReference type="ARBA" id="ARBA00022692"/>
    </source>
</evidence>
<evidence type="ECO:0000256" key="7">
    <source>
        <dbReference type="ARBA" id="ARBA00023136"/>
    </source>
</evidence>
<keyword evidence="6 8" id="KW-1133">Transmembrane helix</keyword>
<evidence type="ECO:0000313" key="10">
    <source>
        <dbReference type="Proteomes" id="UP001497533"/>
    </source>
</evidence>
<dbReference type="PANTHER" id="PTHR21716:SF53">
    <property type="entry name" value="PERMEASE PERM-RELATED"/>
    <property type="match status" value="1"/>
</dbReference>
<dbReference type="PANTHER" id="PTHR21716">
    <property type="entry name" value="TRANSMEMBRANE PROTEIN"/>
    <property type="match status" value="1"/>
</dbReference>
<comment type="subcellular location">
    <subcellularLocation>
        <location evidence="1">Cell membrane</location>
        <topology evidence="1">Multi-pass membrane protein</topology>
    </subcellularLocation>
</comment>
<evidence type="ECO:0000313" key="9">
    <source>
        <dbReference type="EMBL" id="CAL1329151.1"/>
    </source>
</evidence>